<keyword evidence="10" id="KW-1133">Transmembrane helix</keyword>
<dbReference type="OrthoDB" id="9805434at2"/>
<dbReference type="Gene3D" id="2.40.170.20">
    <property type="entry name" value="TonB-dependent receptor, beta-barrel domain"/>
    <property type="match status" value="1"/>
</dbReference>
<dbReference type="RefSeq" id="WP_109741511.1">
    <property type="nucleotide sequence ID" value="NZ_QGGO01000003.1"/>
</dbReference>
<proteinExistence type="inferred from homology"/>
<dbReference type="GO" id="GO:0009279">
    <property type="term" value="C:cell outer membrane"/>
    <property type="evidence" value="ECO:0007669"/>
    <property type="project" value="UniProtKB-SubCell"/>
</dbReference>
<sequence length="1021" mass="110403">MKPSLFSKQALLTLMKIAIYPCILITLCTVMAFARPTKAQQILNREVSIKVSNVSLKTVLQEIEKQTNVRFVYSNNTVEANKNVSLQANNEPLTSVLPKLLYPNKLRYEVVEEQIVLKKNKEQSALIIDEKENLPVIIEDRVSGKVTTEKGEVLPGVSVLVKGSPRGTVTNNDGEFNIAAKEGDVLVLTFVGFEKQEVKITASNQNMTVVMKEDISQLGEVVVIGSRSTVARTNVERPVPVDVISAKELQTTGQTELGQQVQFMSPSFNSAKNGINGVANYADPASLKGLSPDQMLVLVDGKRRHQFAALNSNVTVGKGTVVTDLNSVPSLALERMEILRDGAAAQYGSDAIAGIANLVLKKSVNNGTAQIQYGVTSKGDGGGYTVGLNYGFDLGKKASLNITGSYQDVKGTDRSDAYNPQPVAGGTYTGIYTNVAATDQALLKSRGYWGDGTYGSFHPTSYGSNAMKSTQVFYNLDVPLNKEWTLYSFGGFSQKDVFAQAFLRTALATSATSNPDLYPDGYVPQLPGTSVDLSGFAGIKRKTSTGWNWDISTGYGKNYLDQNANNTSNASMGASSPKDFYIGRIGFGQSLTEVNLSKTTLGLWGTKSVNVALGAQYRVDNFTLTPGDDAASFVGPLSATKNKTPGSQGRVGIDKADLTNKSRSNIGMYLDLESDITNRLLVAGALRYENYSDFGSNISGKLATRLKITDDLSIRGSINKGFRAPLLQQIANAATTSTVQNGVIRSTKQLPSDDARLAKIGIEDPKPETSWNYNLGITAKAGANFLFTVDAYQIDITDRIIVTENLNVNNITALKNNFAGFQEITFFTNAINTGTKGIDIVASYKKSVGTNSRFTASLALTVNKTEITGVKATPSALQLDTKNPILLIDTVSRALIETSQPHSKVLLSLGYQVGKLSLNLRSSYFGEVTAWEKLSKPVTGTSNLHQSQTFGGKNLFDASVVYSLNKFLTITLGGNNITDVYPDKVYSNYVSYANGQVPYTRNANQFGFNGSYYYGNLTFKF</sequence>
<evidence type="ECO:0000259" key="12">
    <source>
        <dbReference type="Pfam" id="PF07715"/>
    </source>
</evidence>
<dbReference type="AlphaFoldDB" id="A0A316EEL8"/>
<organism evidence="13 14">
    <name type="scientific">Arcicella aurantiaca</name>
    <dbReference type="NCBI Taxonomy" id="591202"/>
    <lineage>
        <taxon>Bacteria</taxon>
        <taxon>Pseudomonadati</taxon>
        <taxon>Bacteroidota</taxon>
        <taxon>Cytophagia</taxon>
        <taxon>Cytophagales</taxon>
        <taxon>Flectobacillaceae</taxon>
        <taxon>Arcicella</taxon>
    </lineage>
</organism>
<comment type="similarity">
    <text evidence="8 9">Belongs to the TonB-dependent receptor family.</text>
</comment>
<keyword evidence="14" id="KW-1185">Reference proteome</keyword>
<dbReference type="InterPro" id="IPR037066">
    <property type="entry name" value="Plug_dom_sf"/>
</dbReference>
<evidence type="ECO:0000256" key="10">
    <source>
        <dbReference type="SAM" id="Phobius"/>
    </source>
</evidence>
<dbReference type="Gene3D" id="2.170.130.10">
    <property type="entry name" value="TonB-dependent receptor, plug domain"/>
    <property type="match status" value="1"/>
</dbReference>
<dbReference type="Gene3D" id="2.60.40.1120">
    <property type="entry name" value="Carboxypeptidase-like, regulatory domain"/>
    <property type="match status" value="1"/>
</dbReference>
<keyword evidence="7 8" id="KW-0998">Cell outer membrane</keyword>
<keyword evidence="13" id="KW-0675">Receptor</keyword>
<evidence type="ECO:0000259" key="11">
    <source>
        <dbReference type="Pfam" id="PF00593"/>
    </source>
</evidence>
<dbReference type="PROSITE" id="PS52016">
    <property type="entry name" value="TONB_DEPENDENT_REC_3"/>
    <property type="match status" value="1"/>
</dbReference>
<dbReference type="InterPro" id="IPR008969">
    <property type="entry name" value="CarboxyPept-like_regulatory"/>
</dbReference>
<dbReference type="InterPro" id="IPR039426">
    <property type="entry name" value="TonB-dep_rcpt-like"/>
</dbReference>
<evidence type="ECO:0000256" key="2">
    <source>
        <dbReference type="ARBA" id="ARBA00022448"/>
    </source>
</evidence>
<evidence type="ECO:0000256" key="9">
    <source>
        <dbReference type="RuleBase" id="RU003357"/>
    </source>
</evidence>
<keyword evidence="3 8" id="KW-1134">Transmembrane beta strand</keyword>
<dbReference type="InterPro" id="IPR036942">
    <property type="entry name" value="Beta-barrel_TonB_sf"/>
</dbReference>
<evidence type="ECO:0000256" key="5">
    <source>
        <dbReference type="ARBA" id="ARBA00023077"/>
    </source>
</evidence>
<dbReference type="Pfam" id="PF13715">
    <property type="entry name" value="CarbopepD_reg_2"/>
    <property type="match status" value="1"/>
</dbReference>
<protein>
    <submittedName>
        <fullName evidence="13">Iron complex outermembrane receptor protein</fullName>
    </submittedName>
</protein>
<dbReference type="EMBL" id="QGGO01000003">
    <property type="protein sequence ID" value="PWK28520.1"/>
    <property type="molecule type" value="Genomic_DNA"/>
</dbReference>
<accession>A0A316EEL8</accession>
<gene>
    <name evidence="13" type="ORF">LV89_00724</name>
</gene>
<evidence type="ECO:0000256" key="3">
    <source>
        <dbReference type="ARBA" id="ARBA00022452"/>
    </source>
</evidence>
<keyword evidence="5 9" id="KW-0798">TonB box</keyword>
<name>A0A316EEL8_9BACT</name>
<evidence type="ECO:0000256" key="7">
    <source>
        <dbReference type="ARBA" id="ARBA00023237"/>
    </source>
</evidence>
<dbReference type="Pfam" id="PF07715">
    <property type="entry name" value="Plug"/>
    <property type="match status" value="1"/>
</dbReference>
<dbReference type="Proteomes" id="UP000245489">
    <property type="component" value="Unassembled WGS sequence"/>
</dbReference>
<feature type="domain" description="TonB-dependent receptor-like beta-barrel" evidence="11">
    <location>
        <begin position="527"/>
        <end position="977"/>
    </location>
</feature>
<evidence type="ECO:0000313" key="13">
    <source>
        <dbReference type="EMBL" id="PWK28520.1"/>
    </source>
</evidence>
<dbReference type="InterPro" id="IPR000531">
    <property type="entry name" value="Beta-barrel_TonB"/>
</dbReference>
<evidence type="ECO:0000256" key="4">
    <source>
        <dbReference type="ARBA" id="ARBA00022692"/>
    </source>
</evidence>
<comment type="subcellular location">
    <subcellularLocation>
        <location evidence="1 8">Cell outer membrane</location>
        <topology evidence="1 8">Multi-pass membrane protein</topology>
    </subcellularLocation>
</comment>
<evidence type="ECO:0000256" key="6">
    <source>
        <dbReference type="ARBA" id="ARBA00023136"/>
    </source>
</evidence>
<dbReference type="SUPFAM" id="SSF56935">
    <property type="entry name" value="Porins"/>
    <property type="match status" value="1"/>
</dbReference>
<keyword evidence="6 8" id="KW-0472">Membrane</keyword>
<feature type="domain" description="TonB-dependent receptor plug" evidence="12">
    <location>
        <begin position="236"/>
        <end position="355"/>
    </location>
</feature>
<dbReference type="Gene3D" id="3.55.50.30">
    <property type="match status" value="1"/>
</dbReference>
<dbReference type="PANTHER" id="PTHR47234:SF3">
    <property type="entry name" value="SECRETIN_TONB SHORT N-TERMINAL DOMAIN-CONTAINING PROTEIN"/>
    <property type="match status" value="1"/>
</dbReference>
<evidence type="ECO:0000256" key="1">
    <source>
        <dbReference type="ARBA" id="ARBA00004571"/>
    </source>
</evidence>
<feature type="transmembrane region" description="Helical" evidence="10">
    <location>
        <begin position="12"/>
        <end position="34"/>
    </location>
</feature>
<reference evidence="13 14" key="1">
    <citation type="submission" date="2018-05" db="EMBL/GenBank/DDBJ databases">
        <title>Genomic Encyclopedia of Archaeal and Bacterial Type Strains, Phase II (KMG-II): from individual species to whole genera.</title>
        <authorList>
            <person name="Goeker M."/>
        </authorList>
    </citation>
    <scope>NUCLEOTIDE SEQUENCE [LARGE SCALE GENOMIC DNA]</scope>
    <source>
        <strain evidence="13 14">DSM 22214</strain>
    </source>
</reference>
<comment type="caution">
    <text evidence="13">The sequence shown here is derived from an EMBL/GenBank/DDBJ whole genome shotgun (WGS) entry which is preliminary data.</text>
</comment>
<dbReference type="Pfam" id="PF00593">
    <property type="entry name" value="TonB_dep_Rec_b-barrel"/>
    <property type="match status" value="1"/>
</dbReference>
<evidence type="ECO:0000313" key="14">
    <source>
        <dbReference type="Proteomes" id="UP000245489"/>
    </source>
</evidence>
<dbReference type="SUPFAM" id="SSF49464">
    <property type="entry name" value="Carboxypeptidase regulatory domain-like"/>
    <property type="match status" value="1"/>
</dbReference>
<dbReference type="PANTHER" id="PTHR47234">
    <property type="match status" value="1"/>
</dbReference>
<keyword evidence="2 8" id="KW-0813">Transport</keyword>
<evidence type="ECO:0000256" key="8">
    <source>
        <dbReference type="PROSITE-ProRule" id="PRU01360"/>
    </source>
</evidence>
<keyword evidence="4 8" id="KW-0812">Transmembrane</keyword>
<dbReference type="InterPro" id="IPR012910">
    <property type="entry name" value="Plug_dom"/>
</dbReference>